<dbReference type="InterPro" id="IPR038695">
    <property type="entry name" value="Saro_0823-like_sf"/>
</dbReference>
<keyword evidence="1" id="KW-0732">Signal</keyword>
<dbReference type="Pfam" id="PF02643">
    <property type="entry name" value="DUF192"/>
    <property type="match status" value="1"/>
</dbReference>
<dbReference type="Gene3D" id="2.60.120.1140">
    <property type="entry name" value="Protein of unknown function DUF192"/>
    <property type="match status" value="1"/>
</dbReference>
<organism evidence="2 3">
    <name type="scientific">Nocardioides imazamoxiresistens</name>
    <dbReference type="NCBI Taxonomy" id="3231893"/>
    <lineage>
        <taxon>Bacteria</taxon>
        <taxon>Bacillati</taxon>
        <taxon>Actinomycetota</taxon>
        <taxon>Actinomycetes</taxon>
        <taxon>Propionibacteriales</taxon>
        <taxon>Nocardioidaceae</taxon>
        <taxon>Nocardioides</taxon>
    </lineage>
</organism>
<feature type="signal peptide" evidence="1">
    <location>
        <begin position="1"/>
        <end position="24"/>
    </location>
</feature>
<evidence type="ECO:0000313" key="3">
    <source>
        <dbReference type="Proteomes" id="UP001268542"/>
    </source>
</evidence>
<dbReference type="InterPro" id="IPR003795">
    <property type="entry name" value="DUF192"/>
</dbReference>
<feature type="chain" id="PRO_5046707767" evidence="1">
    <location>
        <begin position="25"/>
        <end position="157"/>
    </location>
</feature>
<keyword evidence="3" id="KW-1185">Reference proteome</keyword>
<evidence type="ECO:0000313" key="2">
    <source>
        <dbReference type="EMBL" id="MDT9593577.1"/>
    </source>
</evidence>
<dbReference type="PROSITE" id="PS51257">
    <property type="entry name" value="PROKAR_LIPOPROTEIN"/>
    <property type="match status" value="1"/>
</dbReference>
<dbReference type="Proteomes" id="UP001268542">
    <property type="component" value="Unassembled WGS sequence"/>
</dbReference>
<name>A0ABU3PXN2_9ACTN</name>
<comment type="caution">
    <text evidence="2">The sequence shown here is derived from an EMBL/GenBank/DDBJ whole genome shotgun (WGS) entry which is preliminary data.</text>
</comment>
<protein>
    <submittedName>
        <fullName evidence="2">DUF192 domain-containing protein</fullName>
    </submittedName>
</protein>
<evidence type="ECO:0000256" key="1">
    <source>
        <dbReference type="SAM" id="SignalP"/>
    </source>
</evidence>
<sequence length="157" mass="16140">MRPVRAAAAAAAGVLLLGACGSGSGEPAGTADSDEATEPTVTVGDDLTFTVEVARTDEELSDGLSGREELAGDEGMYFDFGESRAGRVWMVGMEFSIDVAWIADGRVLSVERDLPPCETAAEECEIWSAGADVDGFLEVTAGGLDGVEGGESVTLSE</sequence>
<accession>A0ABU3PXN2</accession>
<dbReference type="PANTHER" id="PTHR37953">
    <property type="entry name" value="UPF0127 PROTEIN MJ1496"/>
    <property type="match status" value="1"/>
</dbReference>
<gene>
    <name evidence="2" type="ORF">RDV89_10900</name>
</gene>
<proteinExistence type="predicted"/>
<dbReference type="RefSeq" id="WP_315733071.1">
    <property type="nucleotide sequence ID" value="NZ_JAVYII010000004.1"/>
</dbReference>
<dbReference type="PANTHER" id="PTHR37953:SF1">
    <property type="entry name" value="UPF0127 PROTEIN MJ1496"/>
    <property type="match status" value="1"/>
</dbReference>
<dbReference type="EMBL" id="JAVYII010000004">
    <property type="protein sequence ID" value="MDT9593577.1"/>
    <property type="molecule type" value="Genomic_DNA"/>
</dbReference>
<reference evidence="2 3" key="1">
    <citation type="submission" date="2023-08" db="EMBL/GenBank/DDBJ databases">
        <title>Nocardioides seae sp. nov., a bacterium isolated from a soil.</title>
        <authorList>
            <person name="Wang X."/>
        </authorList>
    </citation>
    <scope>NUCLEOTIDE SEQUENCE [LARGE SCALE GENOMIC DNA]</scope>
    <source>
        <strain evidence="2 3">YZH12</strain>
    </source>
</reference>